<evidence type="ECO:0000256" key="5">
    <source>
        <dbReference type="ARBA" id="ARBA00022692"/>
    </source>
</evidence>
<evidence type="ECO:0000256" key="2">
    <source>
        <dbReference type="ARBA" id="ARBA00007783"/>
    </source>
</evidence>
<evidence type="ECO:0000256" key="1">
    <source>
        <dbReference type="ARBA" id="ARBA00004651"/>
    </source>
</evidence>
<keyword evidence="3" id="KW-0813">Transport</keyword>
<dbReference type="InterPro" id="IPR013525">
    <property type="entry name" value="ABC2_TM"/>
</dbReference>
<feature type="transmembrane region" description="Helical" evidence="8">
    <location>
        <begin position="260"/>
        <end position="284"/>
    </location>
</feature>
<accession>A0A3B0VYF5</accession>
<comment type="similarity">
    <text evidence="2">Belongs to the ABC-2 integral membrane protein family.</text>
</comment>
<dbReference type="InterPro" id="IPR051449">
    <property type="entry name" value="ABC-2_transporter_component"/>
</dbReference>
<dbReference type="PANTHER" id="PTHR30294:SF38">
    <property type="entry name" value="TRANSPORT PERMEASE PROTEIN"/>
    <property type="match status" value="1"/>
</dbReference>
<keyword evidence="4" id="KW-1003">Cell membrane</keyword>
<dbReference type="PANTHER" id="PTHR30294">
    <property type="entry name" value="MEMBRANE COMPONENT OF ABC TRANSPORTER YHHJ-RELATED"/>
    <property type="match status" value="1"/>
</dbReference>
<evidence type="ECO:0000256" key="7">
    <source>
        <dbReference type="ARBA" id="ARBA00023136"/>
    </source>
</evidence>
<keyword evidence="5 8" id="KW-0812">Transmembrane</keyword>
<comment type="subcellular location">
    <subcellularLocation>
        <location evidence="1">Cell membrane</location>
        <topology evidence="1">Multi-pass membrane protein</topology>
    </subcellularLocation>
</comment>
<dbReference type="Gene3D" id="3.40.1710.10">
    <property type="entry name" value="abc type-2 transporter like domain"/>
    <property type="match status" value="1"/>
</dbReference>
<dbReference type="InterPro" id="IPR047817">
    <property type="entry name" value="ABC2_TM_bact-type"/>
</dbReference>
<evidence type="ECO:0000256" key="4">
    <source>
        <dbReference type="ARBA" id="ARBA00022475"/>
    </source>
</evidence>
<reference evidence="10" key="1">
    <citation type="submission" date="2018-06" db="EMBL/GenBank/DDBJ databases">
        <authorList>
            <person name="Zhirakovskaya E."/>
        </authorList>
    </citation>
    <scope>NUCLEOTIDE SEQUENCE</scope>
</reference>
<keyword evidence="6 8" id="KW-1133">Transmembrane helix</keyword>
<dbReference type="PROSITE" id="PS51012">
    <property type="entry name" value="ABC_TM2"/>
    <property type="match status" value="1"/>
</dbReference>
<dbReference type="GO" id="GO:0005886">
    <property type="term" value="C:plasma membrane"/>
    <property type="evidence" value="ECO:0007669"/>
    <property type="project" value="UniProtKB-SubCell"/>
</dbReference>
<sequence length="408" mass="43298">MFKNALDITKLFLKTTYSERGVLISQLIMPLVFTFLIGQAIGGFESDSSSTTVTWTLAVANEDAGTLGAALIENLAADPTLELVEATAVSLPTAIESEEADAALHIPANFSQQLTAGNEPSLDFYSDPANVRQVQPIEQAVLNAIGKLNGSITAASISRSVANELGLFELGVDETGYFETGVSTAQSKWETPPVAVQINEDEIIVSSDNTIPQGINQSSPGMMAMFATFGMIGGAAVIIQERQTGTLRRLLIMPIHRGSILLGKLLGILLTGLLQMVLLIGVAALLFNVPWGNSPLALGVVVFSFALAITSLSMMMAALTKTLAQANALGTLVVLPMAALGGAWWPLEIVPDWMQVVGRFSPISWAMSGFQDIITRGLGVTAVLPEAAVLLAFAAVFLSIGIWRFRYE</sequence>
<evidence type="ECO:0000259" key="9">
    <source>
        <dbReference type="PROSITE" id="PS51012"/>
    </source>
</evidence>
<keyword evidence="7 8" id="KW-0472">Membrane</keyword>
<evidence type="ECO:0000313" key="10">
    <source>
        <dbReference type="EMBL" id="VAW43447.1"/>
    </source>
</evidence>
<evidence type="ECO:0000256" key="6">
    <source>
        <dbReference type="ARBA" id="ARBA00022989"/>
    </source>
</evidence>
<dbReference type="GO" id="GO:0140359">
    <property type="term" value="F:ABC-type transporter activity"/>
    <property type="evidence" value="ECO:0007669"/>
    <property type="project" value="InterPro"/>
</dbReference>
<feature type="transmembrane region" description="Helical" evidence="8">
    <location>
        <begin position="296"/>
        <end position="319"/>
    </location>
</feature>
<dbReference type="AlphaFoldDB" id="A0A3B0VYF5"/>
<evidence type="ECO:0000256" key="3">
    <source>
        <dbReference type="ARBA" id="ARBA00022448"/>
    </source>
</evidence>
<feature type="domain" description="ABC transmembrane type-2" evidence="9">
    <location>
        <begin position="183"/>
        <end position="408"/>
    </location>
</feature>
<evidence type="ECO:0000256" key="8">
    <source>
        <dbReference type="SAM" id="Phobius"/>
    </source>
</evidence>
<feature type="transmembrane region" description="Helical" evidence="8">
    <location>
        <begin position="21"/>
        <end position="41"/>
    </location>
</feature>
<feature type="transmembrane region" description="Helical" evidence="8">
    <location>
        <begin position="221"/>
        <end position="239"/>
    </location>
</feature>
<dbReference type="EMBL" id="UOEU01001084">
    <property type="protein sequence ID" value="VAW43447.1"/>
    <property type="molecule type" value="Genomic_DNA"/>
</dbReference>
<name>A0A3B0VYF5_9ZZZZ</name>
<feature type="transmembrane region" description="Helical" evidence="8">
    <location>
        <begin position="326"/>
        <end position="345"/>
    </location>
</feature>
<organism evidence="10">
    <name type="scientific">hydrothermal vent metagenome</name>
    <dbReference type="NCBI Taxonomy" id="652676"/>
    <lineage>
        <taxon>unclassified sequences</taxon>
        <taxon>metagenomes</taxon>
        <taxon>ecological metagenomes</taxon>
    </lineage>
</organism>
<feature type="transmembrane region" description="Helical" evidence="8">
    <location>
        <begin position="387"/>
        <end position="405"/>
    </location>
</feature>
<gene>
    <name evidence="10" type="ORF">MNBD_CHLOROFLEXI01-2756</name>
</gene>
<proteinExistence type="inferred from homology"/>
<dbReference type="Pfam" id="PF12698">
    <property type="entry name" value="ABC2_membrane_3"/>
    <property type="match status" value="1"/>
</dbReference>
<protein>
    <recommendedName>
        <fullName evidence="9">ABC transmembrane type-2 domain-containing protein</fullName>
    </recommendedName>
</protein>